<keyword evidence="2" id="KW-1133">Transmembrane helix</keyword>
<evidence type="ECO:0000256" key="1">
    <source>
        <dbReference type="SAM" id="MobiDB-lite"/>
    </source>
</evidence>
<reference evidence="3 4" key="1">
    <citation type="journal article" date="2016" name="Nat. Commun.">
        <title>Thousands of microbial genomes shed light on interconnected biogeochemical processes in an aquifer system.</title>
        <authorList>
            <person name="Anantharaman K."/>
            <person name="Brown C.T."/>
            <person name="Hug L.A."/>
            <person name="Sharon I."/>
            <person name="Castelle C.J."/>
            <person name="Probst A.J."/>
            <person name="Thomas B.C."/>
            <person name="Singh A."/>
            <person name="Wilkins M.J."/>
            <person name="Karaoz U."/>
            <person name="Brodie E.L."/>
            <person name="Williams K.H."/>
            <person name="Hubbard S.S."/>
            <person name="Banfield J.F."/>
        </authorList>
    </citation>
    <scope>NUCLEOTIDE SEQUENCE [LARGE SCALE GENOMIC DNA]</scope>
</reference>
<evidence type="ECO:0000256" key="2">
    <source>
        <dbReference type="SAM" id="Phobius"/>
    </source>
</evidence>
<dbReference type="AlphaFoldDB" id="A0A1F5S455"/>
<comment type="caution">
    <text evidence="3">The sequence shown here is derived from an EMBL/GenBank/DDBJ whole genome shotgun (WGS) entry which is preliminary data.</text>
</comment>
<proteinExistence type="predicted"/>
<organism evidence="3 4">
    <name type="scientific">Candidatus Falkowbacteria bacterium RIFOXYA2_FULL_38_12</name>
    <dbReference type="NCBI Taxonomy" id="1797993"/>
    <lineage>
        <taxon>Bacteria</taxon>
        <taxon>Candidatus Falkowiibacteriota</taxon>
    </lineage>
</organism>
<evidence type="ECO:0000313" key="4">
    <source>
        <dbReference type="Proteomes" id="UP000177407"/>
    </source>
</evidence>
<feature type="transmembrane region" description="Helical" evidence="2">
    <location>
        <begin position="58"/>
        <end position="76"/>
    </location>
</feature>
<gene>
    <name evidence="3" type="ORF">A2257_00670</name>
</gene>
<dbReference type="Proteomes" id="UP000177407">
    <property type="component" value="Unassembled WGS sequence"/>
</dbReference>
<feature type="region of interest" description="Disordered" evidence="1">
    <location>
        <begin position="17"/>
        <end position="36"/>
    </location>
</feature>
<dbReference type="EMBL" id="MFGA01000006">
    <property type="protein sequence ID" value="OGF21449.1"/>
    <property type="molecule type" value="Genomic_DNA"/>
</dbReference>
<keyword evidence="2" id="KW-0472">Membrane</keyword>
<sequence length="402" mass="46373">MAIPRLAVIPAQAGIHSSKKVDSRPSSFARDFGRTRRGNDKNEMNLFFQKLRIRKNSLLAGFFVMTTILVGLFWFGNNFLIQKDDFLDIIPVDTTIYWHFSGSDEQKKEWFFLKTKEILKEEASLTADLLFKESLLKTNNISLAIFPSLQEFVYYTEFVDVLKIEEARAKIEKEGLFMLDLGDNKLAVTNNKIILSEISNIKKKEMPSLFANFALKMAMNKASKESMGQIYLRNNDNLKIGNLSLFFGISSITEENNLYIRPIKTEGEAFNYEYSLISSGFFLTANTIETVKSTLAFIFPEIVARRLPDGTRVREIIANSDIFNFEEVDDILFMKIKAVKRDLWLKDRGEKVFLSTNRENLTNFLEEKEALDGDYGKNMFDFYFWVVKKMKFSFDGAVFGVN</sequence>
<keyword evidence="2" id="KW-0812">Transmembrane</keyword>
<protein>
    <submittedName>
        <fullName evidence="3">Uncharacterized protein</fullName>
    </submittedName>
</protein>
<accession>A0A1F5S455</accession>
<name>A0A1F5S455_9BACT</name>
<evidence type="ECO:0000313" key="3">
    <source>
        <dbReference type="EMBL" id="OGF21449.1"/>
    </source>
</evidence>